<name>A0A9Q6LHK1_PISSA</name>
<evidence type="ECO:0000313" key="4">
    <source>
        <dbReference type="Proteomes" id="UP000422232"/>
    </source>
</evidence>
<dbReference type="AlphaFoldDB" id="A0A9Q6LHK1"/>
<dbReference type="InterPro" id="IPR000719">
    <property type="entry name" value="Prot_kinase_dom"/>
</dbReference>
<evidence type="ECO:0000256" key="1">
    <source>
        <dbReference type="ARBA" id="ARBA00022741"/>
    </source>
</evidence>
<keyword evidence="3" id="KW-0418">Kinase</keyword>
<evidence type="ECO:0000313" key="3">
    <source>
        <dbReference type="EMBL" id="QGO04203.1"/>
    </source>
</evidence>
<protein>
    <submittedName>
        <fullName evidence="3">Protein kinase domain protein</fullName>
    </submittedName>
</protein>
<dbReference type="SMART" id="SM00220">
    <property type="entry name" value="S_TKc"/>
    <property type="match status" value="1"/>
</dbReference>
<keyword evidence="3" id="KW-0808">Transferase</keyword>
<dbReference type="InterPro" id="IPR011009">
    <property type="entry name" value="Kinase-like_dom_sf"/>
</dbReference>
<dbReference type="GO" id="GO:0005524">
    <property type="term" value="F:ATP binding"/>
    <property type="evidence" value="ECO:0007669"/>
    <property type="project" value="UniProtKB-UniRule"/>
</dbReference>
<dbReference type="PROSITE" id="PS00107">
    <property type="entry name" value="PROTEIN_KINASE_ATP"/>
    <property type="match status" value="1"/>
</dbReference>
<dbReference type="EMBL" id="CP038908">
    <property type="protein sequence ID" value="QGO04203.1"/>
    <property type="molecule type" value="Genomic_DNA"/>
</dbReference>
<keyword evidence="4" id="KW-1185">Reference proteome</keyword>
<sequence>MPHVIWQAQDGRSAEEQRHLEWQVAEHYLKDTSAGVQINPKSGNKKTAYKVPGIEENIYLTHRYLKGGEGEIFVKSNSDILGKGSFSQVTFGQTKNGRMWVIKESEEIPENSQESEIALDLGQAKKPFKGQSKFYQVYHFLGTSLDHYLVKNNLTKELQYDLAIKMARAVYHLHAGTYSRQYEQYAHLDLKPANFCINGEGAVYLINYGFSEELPGKLTECKGSITYLPDVWQGMSKEALDVLALLRSLYLPKYFKAVGENRQRKCDTPTSDIQWVFKEDVLSKSVSLAGLLYTQRGSVPKVSALDVLCNLILLKYDLDTHSNRQIVSAKPHVFAQRYQRLESIGLNQLVYVQKIINEPDFIKHFEKYKPEFLMLTQAGLDQDQYKGKYIEKLLADPRQFAQSYKYLENQGIKPQIYLQKILDNPTQFKQNGQKLKNLALKQPIYIQKILDNPALITQFEKYPEVFLDLNRLGLNQREHIDKVLQTPRQFMLSYRRLKDCGLNAAKYIQVILDDPQQFEQRCQHLEAFGLDLYRFIEKLVDAPTTFDDNIPGMLKLHAVYKKLSEKIAANQLLVRGVLGVGVDIIFKGEKKTVPTGIGNLWSVVVEKWKTESHAKGTTPQANLPSMLWLSYRDSQTQEVYQSINQLLS</sequence>
<gene>
    <name evidence="3" type="ORF">Psal009_00058</name>
</gene>
<reference evidence="3 4" key="1">
    <citation type="submission" date="2019-04" db="EMBL/GenBank/DDBJ databases">
        <title>Complete genome sequencing of Piscirickettsia salmonis strain Psal-009.</title>
        <authorList>
            <person name="Schober I."/>
            <person name="Bunk B."/>
            <person name="Sproer C."/>
            <person name="Carril G.P."/>
            <person name="Riedel T."/>
            <person name="Flores-Herrera P.A."/>
            <person name="Nourdin-Galindo G."/>
            <person name="Marshall S.H."/>
            <person name="Overmann J."/>
        </authorList>
    </citation>
    <scope>NUCLEOTIDE SEQUENCE [LARGE SCALE GENOMIC DNA]</scope>
    <source>
        <strain evidence="3 4">Psal-009</strain>
    </source>
</reference>
<dbReference type="SUPFAM" id="SSF56112">
    <property type="entry name" value="Protein kinase-like (PK-like)"/>
    <property type="match status" value="1"/>
</dbReference>
<dbReference type="InterPro" id="IPR008271">
    <property type="entry name" value="Ser/Thr_kinase_AS"/>
</dbReference>
<accession>A0A9Q6LHK1</accession>
<keyword evidence="1" id="KW-0547">Nucleotide-binding</keyword>
<organism evidence="3 4">
    <name type="scientific">Piscirickettsia salmonis</name>
    <dbReference type="NCBI Taxonomy" id="1238"/>
    <lineage>
        <taxon>Bacteria</taxon>
        <taxon>Pseudomonadati</taxon>
        <taxon>Pseudomonadota</taxon>
        <taxon>Gammaproteobacteria</taxon>
        <taxon>Thiotrichales</taxon>
        <taxon>Piscirickettsiaceae</taxon>
        <taxon>Piscirickettsia</taxon>
    </lineage>
</organism>
<keyword evidence="2" id="KW-0067">ATP-binding</keyword>
<dbReference type="Gene3D" id="1.10.510.10">
    <property type="entry name" value="Transferase(Phosphotransferase) domain 1"/>
    <property type="match status" value="1"/>
</dbReference>
<dbReference type="InterPro" id="IPR017441">
    <property type="entry name" value="Protein_kinase_ATP_BS"/>
</dbReference>
<proteinExistence type="predicted"/>
<dbReference type="PROSITE" id="PS50011">
    <property type="entry name" value="PROTEIN_KINASE_DOM"/>
    <property type="match status" value="1"/>
</dbReference>
<dbReference type="Proteomes" id="UP000422232">
    <property type="component" value="Chromosome"/>
</dbReference>
<dbReference type="GO" id="GO:0004672">
    <property type="term" value="F:protein kinase activity"/>
    <property type="evidence" value="ECO:0007669"/>
    <property type="project" value="InterPro"/>
</dbReference>
<evidence type="ECO:0000256" key="2">
    <source>
        <dbReference type="ARBA" id="ARBA00022840"/>
    </source>
</evidence>
<dbReference type="PROSITE" id="PS00108">
    <property type="entry name" value="PROTEIN_KINASE_ST"/>
    <property type="match status" value="1"/>
</dbReference>
<dbReference type="RefSeq" id="WP_016210704.1">
    <property type="nucleotide sequence ID" value="NZ_CP012413.1"/>
</dbReference>